<evidence type="ECO:0000313" key="2">
    <source>
        <dbReference type="Proteomes" id="UP000214646"/>
    </source>
</evidence>
<dbReference type="Proteomes" id="UP000214646">
    <property type="component" value="Unassembled WGS sequence"/>
</dbReference>
<dbReference type="EMBL" id="NIDE01000004">
    <property type="protein sequence ID" value="OWK44040.1"/>
    <property type="molecule type" value="Genomic_DNA"/>
</dbReference>
<accession>A0A225DRC1</accession>
<protein>
    <submittedName>
        <fullName evidence="1">Uncharacterized protein</fullName>
    </submittedName>
</protein>
<comment type="caution">
    <text evidence="1">The sequence shown here is derived from an EMBL/GenBank/DDBJ whole genome shotgun (WGS) entry which is preliminary data.</text>
</comment>
<proteinExistence type="predicted"/>
<dbReference type="Pfam" id="PF23148">
    <property type="entry name" value="Gp77"/>
    <property type="match status" value="1"/>
</dbReference>
<dbReference type="RefSeq" id="WP_088254800.1">
    <property type="nucleotide sequence ID" value="NZ_NIDE01000004.1"/>
</dbReference>
<organism evidence="1 2">
    <name type="scientific">Fimbriiglobus ruber</name>
    <dbReference type="NCBI Taxonomy" id="1908690"/>
    <lineage>
        <taxon>Bacteria</taxon>
        <taxon>Pseudomonadati</taxon>
        <taxon>Planctomycetota</taxon>
        <taxon>Planctomycetia</taxon>
        <taxon>Gemmatales</taxon>
        <taxon>Gemmataceae</taxon>
        <taxon>Fimbriiglobus</taxon>
    </lineage>
</organism>
<sequence>MTPDIVLQQTPAEILDYTIDWTTRGLGTDTIATSAWTVFPTDMSAATPAPSFTGTTTTVWLSEGTAGTYYAVTNTITTAGGREMQETFVINCVPQRFI</sequence>
<dbReference type="InterPro" id="IPR056928">
    <property type="entry name" value="Gp77-like"/>
</dbReference>
<reference evidence="2" key="1">
    <citation type="submission" date="2017-06" db="EMBL/GenBank/DDBJ databases">
        <title>Genome analysis of Fimbriiglobus ruber SP5, the first member of the order Planctomycetales with confirmed chitinolytic capability.</title>
        <authorList>
            <person name="Ravin N.V."/>
            <person name="Rakitin A.L."/>
            <person name="Ivanova A.A."/>
            <person name="Beletsky A.V."/>
            <person name="Kulichevskaya I.S."/>
            <person name="Mardanov A.V."/>
            <person name="Dedysh S.N."/>
        </authorList>
    </citation>
    <scope>NUCLEOTIDE SEQUENCE [LARGE SCALE GENOMIC DNA]</scope>
    <source>
        <strain evidence="2">SP5</strain>
    </source>
</reference>
<dbReference type="OrthoDB" id="7597240at2"/>
<evidence type="ECO:0000313" key="1">
    <source>
        <dbReference type="EMBL" id="OWK44040.1"/>
    </source>
</evidence>
<keyword evidence="2" id="KW-1185">Reference proteome</keyword>
<gene>
    <name evidence="1" type="ORF">FRUB_03639</name>
</gene>
<dbReference type="AlphaFoldDB" id="A0A225DRC1"/>
<name>A0A225DRC1_9BACT</name>